<dbReference type="GO" id="GO:0006826">
    <property type="term" value="P:iron ion transport"/>
    <property type="evidence" value="ECO:0007669"/>
    <property type="project" value="InterPro"/>
</dbReference>
<organism evidence="6 7">
    <name type="scientific">Candidatus Rothia avicola</name>
    <dbReference type="NCBI Taxonomy" id="2840478"/>
    <lineage>
        <taxon>Bacteria</taxon>
        <taxon>Bacillati</taxon>
        <taxon>Actinomycetota</taxon>
        <taxon>Actinomycetes</taxon>
        <taxon>Micrococcales</taxon>
        <taxon>Micrococcaceae</taxon>
        <taxon>Rothia</taxon>
    </lineage>
</organism>
<dbReference type="Proteomes" id="UP000824134">
    <property type="component" value="Unassembled WGS sequence"/>
</dbReference>
<reference evidence="6" key="2">
    <citation type="submission" date="2021-04" db="EMBL/GenBank/DDBJ databases">
        <authorList>
            <person name="Gilroy R."/>
        </authorList>
    </citation>
    <scope>NUCLEOTIDE SEQUENCE</scope>
    <source>
        <strain evidence="6">ChiHjej12B11-9195</strain>
    </source>
</reference>
<name>A0A9D1ZT73_9MICC</name>
<accession>A0A9D1ZT73</accession>
<dbReference type="InterPro" id="IPR014756">
    <property type="entry name" value="Ig_E-set"/>
</dbReference>
<evidence type="ECO:0000259" key="5">
    <source>
        <dbReference type="Pfam" id="PF11806"/>
    </source>
</evidence>
<dbReference type="GO" id="GO:0005506">
    <property type="term" value="F:iron ion binding"/>
    <property type="evidence" value="ECO:0007669"/>
    <property type="project" value="InterPro"/>
</dbReference>
<dbReference type="Pfam" id="PF11806">
    <property type="entry name" value="Enterochelin_N"/>
    <property type="match status" value="1"/>
</dbReference>
<protein>
    <submittedName>
        <fullName evidence="6">DUF3327 domain-containing protein</fullName>
    </submittedName>
</protein>
<gene>
    <name evidence="6" type="ORF">H9821_06835</name>
</gene>
<evidence type="ECO:0000313" key="7">
    <source>
        <dbReference type="Proteomes" id="UP000824134"/>
    </source>
</evidence>
<dbReference type="GO" id="GO:0005737">
    <property type="term" value="C:cytoplasm"/>
    <property type="evidence" value="ECO:0007669"/>
    <property type="project" value="UniProtKB-SubCell"/>
</dbReference>
<dbReference type="InterPro" id="IPR021764">
    <property type="entry name" value="Enterochelin_esterase_N"/>
</dbReference>
<dbReference type="AlphaFoldDB" id="A0A9D1ZT73"/>
<dbReference type="InterPro" id="IPR029058">
    <property type="entry name" value="AB_hydrolase_fold"/>
</dbReference>
<feature type="domain" description="Enterochelin esterase N-terminal" evidence="5">
    <location>
        <begin position="63"/>
        <end position="176"/>
    </location>
</feature>
<keyword evidence="2" id="KW-0963">Cytoplasm</keyword>
<reference evidence="6" key="1">
    <citation type="journal article" date="2021" name="PeerJ">
        <title>Extensive microbial diversity within the chicken gut microbiome revealed by metagenomics and culture.</title>
        <authorList>
            <person name="Gilroy R."/>
            <person name="Ravi A."/>
            <person name="Getino M."/>
            <person name="Pursley I."/>
            <person name="Horton D.L."/>
            <person name="Alikhan N.F."/>
            <person name="Baker D."/>
            <person name="Gharbi K."/>
            <person name="Hall N."/>
            <person name="Watson M."/>
            <person name="Adriaenssens E.M."/>
            <person name="Foster-Nyarko E."/>
            <person name="Jarju S."/>
            <person name="Secka A."/>
            <person name="Antonio M."/>
            <person name="Oren A."/>
            <person name="Chaudhuri R.R."/>
            <person name="La Ragione R."/>
            <person name="Hildebrand F."/>
            <person name="Pallen M.J."/>
        </authorList>
    </citation>
    <scope>NUCLEOTIDE SEQUENCE</scope>
    <source>
        <strain evidence="6">ChiHjej12B11-9195</strain>
    </source>
</reference>
<evidence type="ECO:0000256" key="3">
    <source>
        <dbReference type="ARBA" id="ARBA00022801"/>
    </source>
</evidence>
<dbReference type="SUPFAM" id="SSF53474">
    <property type="entry name" value="alpha/beta-Hydrolases"/>
    <property type="match status" value="1"/>
</dbReference>
<proteinExistence type="inferred from homology"/>
<sequence length="411" mass="44970">MTPPPNQPPKVPRPTPVPRVSSPLISRLVERYAGELHRLQGQLDDLAATGLPFVEAGQDGRSTVTFLYRQRQALDSVLLFANRLTDETQLAQTLLDPIEGTAYWFAAFEMEDDWRASYCFIPTPAGARPSWQDAAGHNRLRAALDAGEADPYNARVCPNRGGNLLSVVELGSAPSSAYPLSHQKVEQVSWVEAGEELPAYSLLRVGEPGPQAPLVLIFDGEVWAEQGLPAALRRAVAAGALADLNLVLVHSGGREQRWQELGANSPLVGTLAGPLMDRLRQEHGLSPRPERTLLAGQSLGAMASLIGALSYPEVFGLALAQSASLWDPTAQQILEEVGQGELSPAHRQLELVLECGRQEWVLLEPNQHFFRSARELGFEARLEVFNGGHDYACWRASLPERLIEFFPAYPV</sequence>
<dbReference type="Pfam" id="PF00756">
    <property type="entry name" value="Esterase"/>
    <property type="match status" value="1"/>
</dbReference>
<dbReference type="InterPro" id="IPR050583">
    <property type="entry name" value="Mycobacterial_A85_antigen"/>
</dbReference>
<keyword evidence="3" id="KW-0378">Hydrolase</keyword>
<evidence type="ECO:0000313" key="6">
    <source>
        <dbReference type="EMBL" id="HIY95359.1"/>
    </source>
</evidence>
<dbReference type="SUPFAM" id="SSF81296">
    <property type="entry name" value="E set domains"/>
    <property type="match status" value="1"/>
</dbReference>
<comment type="subcellular location">
    <subcellularLocation>
        <location evidence="1">Cytoplasm</location>
    </subcellularLocation>
</comment>
<dbReference type="InterPro" id="IPR000801">
    <property type="entry name" value="Esterase-like"/>
</dbReference>
<dbReference type="PANTHER" id="PTHR48098">
    <property type="entry name" value="ENTEROCHELIN ESTERASE-RELATED"/>
    <property type="match status" value="1"/>
</dbReference>
<evidence type="ECO:0000256" key="4">
    <source>
        <dbReference type="ARBA" id="ARBA00024201"/>
    </source>
</evidence>
<dbReference type="Gene3D" id="3.40.50.1820">
    <property type="entry name" value="alpha/beta hydrolase"/>
    <property type="match status" value="1"/>
</dbReference>
<evidence type="ECO:0000256" key="2">
    <source>
        <dbReference type="ARBA" id="ARBA00022490"/>
    </source>
</evidence>
<dbReference type="GO" id="GO:0005975">
    <property type="term" value="P:carbohydrate metabolic process"/>
    <property type="evidence" value="ECO:0007669"/>
    <property type="project" value="UniProtKB-ARBA"/>
</dbReference>
<dbReference type="Gene3D" id="2.60.40.10">
    <property type="entry name" value="Immunoglobulins"/>
    <property type="match status" value="1"/>
</dbReference>
<comment type="similarity">
    <text evidence="4">Belongs to the Fes family.</text>
</comment>
<evidence type="ECO:0000256" key="1">
    <source>
        <dbReference type="ARBA" id="ARBA00004496"/>
    </source>
</evidence>
<dbReference type="EMBL" id="DXCN01000050">
    <property type="protein sequence ID" value="HIY95359.1"/>
    <property type="molecule type" value="Genomic_DNA"/>
</dbReference>
<dbReference type="InterPro" id="IPR013783">
    <property type="entry name" value="Ig-like_fold"/>
</dbReference>
<comment type="caution">
    <text evidence="6">The sequence shown here is derived from an EMBL/GenBank/DDBJ whole genome shotgun (WGS) entry which is preliminary data.</text>
</comment>
<dbReference type="PANTHER" id="PTHR48098:SF3">
    <property type="entry name" value="IRON(III) ENTEROBACTIN ESTERASE"/>
    <property type="match status" value="1"/>
</dbReference>
<dbReference type="GO" id="GO:0008849">
    <property type="term" value="F:enterochelin esterase activity"/>
    <property type="evidence" value="ECO:0007669"/>
    <property type="project" value="InterPro"/>
</dbReference>